<dbReference type="AlphaFoldDB" id="A0A1G5RZ57"/>
<dbReference type="RefSeq" id="WP_051194927.1">
    <property type="nucleotide sequence ID" value="NZ_FMWK01000007.1"/>
</dbReference>
<name>A0A1G5RZ57_PSEXY</name>
<dbReference type="Proteomes" id="UP000199428">
    <property type="component" value="Unassembled WGS sequence"/>
</dbReference>
<gene>
    <name evidence="1" type="ORF">SAMN02910350_01581</name>
</gene>
<evidence type="ECO:0000313" key="2">
    <source>
        <dbReference type="Proteomes" id="UP000199428"/>
    </source>
</evidence>
<dbReference type="EMBL" id="FMWK01000007">
    <property type="protein sequence ID" value="SCZ79040.1"/>
    <property type="molecule type" value="Genomic_DNA"/>
</dbReference>
<protein>
    <submittedName>
        <fullName evidence="1">Uncharacterized protein</fullName>
    </submittedName>
</protein>
<sequence>MSRFPEGELKVYKNNGSFRWYLIQESKYIYIPKKNRKLAEKYAKKQMITLEREALLEKKYYIENAVSEFSNAESKLKWFVEDPGYFELLPNNIGNVRSIEEWRNEKYNTNPNYPEKLKYCCPDGKYVRSKSEVFISMALSHAGIPYRYEAELIIGENKFYPDFTILNPHTKSILYWEHLGRMDDVDYARGVYMKLKVLYQNGLIPGKNLFLSFETQDNPFSYAEAEAIIATMKL</sequence>
<accession>A0A1G5RZ57</accession>
<reference evidence="1 2" key="1">
    <citation type="submission" date="2016-10" db="EMBL/GenBank/DDBJ databases">
        <authorList>
            <person name="de Groot N.N."/>
        </authorList>
    </citation>
    <scope>NUCLEOTIDE SEQUENCE [LARGE SCALE GENOMIC DNA]</scope>
    <source>
        <strain evidence="1 2">DSM 10317</strain>
    </source>
</reference>
<proteinExistence type="predicted"/>
<organism evidence="1 2">
    <name type="scientific">Pseudobutyrivibrio xylanivorans</name>
    <dbReference type="NCBI Taxonomy" id="185007"/>
    <lineage>
        <taxon>Bacteria</taxon>
        <taxon>Bacillati</taxon>
        <taxon>Bacillota</taxon>
        <taxon>Clostridia</taxon>
        <taxon>Lachnospirales</taxon>
        <taxon>Lachnospiraceae</taxon>
        <taxon>Pseudobutyrivibrio</taxon>
    </lineage>
</organism>
<dbReference type="Gene3D" id="3.40.91.30">
    <property type="match status" value="1"/>
</dbReference>
<evidence type="ECO:0000313" key="1">
    <source>
        <dbReference type="EMBL" id="SCZ79040.1"/>
    </source>
</evidence>